<sequence length="616" mass="70207">MVRWICEEENGFQKMARQLGSRLTNDELVINGMVAPLAKNESGRYESYLQWWECGKKRLYVHGNVIDAAHFIIRRFLTLTAMRSGMIYPSIANTVMILEHQLTACLALYTRLCTGHRYPICLPASYLTIVRFWDAFRPGVEHGTMTLYQAVEHNASHEPDKVGLLKDLYSVLNHMTRLTCGKVASSFDVLGNAINSEDTGKAERALVLVLTMLCNCGKGISIFLDEVILENIFKVKPNPSLPIRINKVLEEIQGAKGFADVVTTLKKFLECRGEELCDLRWNKDQLWYDGPCNPGSYAQKFRIEVSNIHEELKRGHQQEEDSKDRGNVSAEEDENADALGAAWESMEVEHTEEEIKEREKAQLEVSVIVMQKLYRRKKFVEKINFLARVLRARKLRRLESIEQQAMSSSNVLEEKFAQFRVDASACGICGTNFKVSTDENLPMSHDHEENEEDRQEGNQQIEGTSPDEDIETAESHRNTHAHFKKATEFQQYQDLYLLKVHPCLTKEDELRQMLEDPSLSGKKTQVALDLERLEGFHSRVKSEVQTIESSLDWTNISSLNDAVKAFQVALQETERIVEQGNLGRYNLIVFGILVPVPNIKNVGLHKGSPGENPYIR</sequence>
<evidence type="ECO:0000313" key="3">
    <source>
        <dbReference type="Proteomes" id="UP001163046"/>
    </source>
</evidence>
<accession>A0A9W9Z1Y5</accession>
<proteinExistence type="predicted"/>
<organism evidence="2 3">
    <name type="scientific">Desmophyllum pertusum</name>
    <dbReference type="NCBI Taxonomy" id="174260"/>
    <lineage>
        <taxon>Eukaryota</taxon>
        <taxon>Metazoa</taxon>
        <taxon>Cnidaria</taxon>
        <taxon>Anthozoa</taxon>
        <taxon>Hexacorallia</taxon>
        <taxon>Scleractinia</taxon>
        <taxon>Caryophylliina</taxon>
        <taxon>Caryophylliidae</taxon>
        <taxon>Desmophyllum</taxon>
    </lineage>
</organism>
<evidence type="ECO:0000313" key="2">
    <source>
        <dbReference type="EMBL" id="KAJ7371739.1"/>
    </source>
</evidence>
<dbReference type="Proteomes" id="UP001163046">
    <property type="component" value="Unassembled WGS sequence"/>
</dbReference>
<dbReference type="OrthoDB" id="3156807at2759"/>
<reference evidence="2" key="1">
    <citation type="submission" date="2023-01" db="EMBL/GenBank/DDBJ databases">
        <title>Genome assembly of the deep-sea coral Lophelia pertusa.</title>
        <authorList>
            <person name="Herrera S."/>
            <person name="Cordes E."/>
        </authorList>
    </citation>
    <scope>NUCLEOTIDE SEQUENCE</scope>
    <source>
        <strain evidence="2">USNM1676648</strain>
        <tissue evidence="2">Polyp</tissue>
    </source>
</reference>
<protein>
    <submittedName>
        <fullName evidence="2">TPR and ankyrin repeat-containing protein 1</fullName>
    </submittedName>
</protein>
<dbReference type="AlphaFoldDB" id="A0A9W9Z1Y5"/>
<feature type="region of interest" description="Disordered" evidence="1">
    <location>
        <begin position="437"/>
        <end position="478"/>
    </location>
</feature>
<comment type="caution">
    <text evidence="2">The sequence shown here is derived from an EMBL/GenBank/DDBJ whole genome shotgun (WGS) entry which is preliminary data.</text>
</comment>
<feature type="compositionally biased region" description="Basic and acidic residues" evidence="1">
    <location>
        <begin position="312"/>
        <end position="326"/>
    </location>
</feature>
<evidence type="ECO:0000256" key="1">
    <source>
        <dbReference type="SAM" id="MobiDB-lite"/>
    </source>
</evidence>
<keyword evidence="3" id="KW-1185">Reference proteome</keyword>
<name>A0A9W9Z1Y5_9CNID</name>
<dbReference type="EMBL" id="MU826842">
    <property type="protein sequence ID" value="KAJ7371739.1"/>
    <property type="molecule type" value="Genomic_DNA"/>
</dbReference>
<gene>
    <name evidence="2" type="primary">TRANK1_1</name>
    <name evidence="2" type="ORF">OS493_023076</name>
</gene>
<feature type="region of interest" description="Disordered" evidence="1">
    <location>
        <begin position="312"/>
        <end position="334"/>
    </location>
</feature>